<dbReference type="Proteomes" id="UP001363035">
    <property type="component" value="Unassembled WGS sequence"/>
</dbReference>
<gene>
    <name evidence="3" type="ORF">VJ786_11595</name>
</gene>
<dbReference type="EMBL" id="JAYLLN010000028">
    <property type="protein sequence ID" value="MEI5985541.1"/>
    <property type="molecule type" value="Genomic_DNA"/>
</dbReference>
<evidence type="ECO:0000259" key="2">
    <source>
        <dbReference type="Pfam" id="PF18935"/>
    </source>
</evidence>
<evidence type="ECO:0000256" key="1">
    <source>
        <dbReference type="SAM" id="MobiDB-lite"/>
    </source>
</evidence>
<dbReference type="RefSeq" id="WP_336557767.1">
    <property type="nucleotide sequence ID" value="NZ_JAYLLN010000028.1"/>
</dbReference>
<protein>
    <submittedName>
        <fullName evidence="3">DUF5683 domain-containing protein</fullName>
    </submittedName>
</protein>
<feature type="region of interest" description="Disordered" evidence="1">
    <location>
        <begin position="44"/>
        <end position="67"/>
    </location>
</feature>
<feature type="compositionally biased region" description="Basic and acidic residues" evidence="1">
    <location>
        <begin position="54"/>
        <end position="67"/>
    </location>
</feature>
<sequence length="256" mass="29619">MQRIILLLGLLLAINLVYGQNRDSIPPTKKVALQDTTKKIDPQDTLKSVAQQDTTKKETRAERKAREKAEKERAKYYYKDILKDSARLEIERLTRVAWKRSMILPGWGQYTNQGLWWIKVPVIYGGFVASYFVFDYWQWYYKLFLDELQYRAAEGQPSNGVLGIDSNWDVAGLVKFKDYGRRNRDLTVLVTLGWYGLNIVEAYVDSILKNRWNVSDDLSFKMSPTFMPTNSYALGMNGFSGKSMFAPGIKMTFTLK</sequence>
<dbReference type="Pfam" id="PF18935">
    <property type="entry name" value="DUF5683"/>
    <property type="match status" value="1"/>
</dbReference>
<reference evidence="3 4" key="1">
    <citation type="submission" date="2024-01" db="EMBL/GenBank/DDBJ databases">
        <title>Sphingobacterium tenebrionis sp. nov., a novel endophyte isolated from tenebrio molitor intestines.</title>
        <authorList>
            <person name="Zhang C."/>
        </authorList>
    </citation>
    <scope>NUCLEOTIDE SEQUENCE [LARGE SCALE GENOMIC DNA]</scope>
    <source>
        <strain evidence="3 4">PU5-4</strain>
    </source>
</reference>
<organism evidence="3 4">
    <name type="scientific">Sphingobacterium tenebrionis</name>
    <dbReference type="NCBI Taxonomy" id="3111775"/>
    <lineage>
        <taxon>Bacteria</taxon>
        <taxon>Pseudomonadati</taxon>
        <taxon>Bacteroidota</taxon>
        <taxon>Sphingobacteriia</taxon>
        <taxon>Sphingobacteriales</taxon>
        <taxon>Sphingobacteriaceae</taxon>
        <taxon>Sphingobacterium</taxon>
    </lineage>
</organism>
<dbReference type="InterPro" id="IPR043738">
    <property type="entry name" value="DUF5683"/>
</dbReference>
<feature type="domain" description="DUF5683" evidence="2">
    <location>
        <begin position="96"/>
        <end position="233"/>
    </location>
</feature>
<proteinExistence type="predicted"/>
<evidence type="ECO:0000313" key="4">
    <source>
        <dbReference type="Proteomes" id="UP001363035"/>
    </source>
</evidence>
<accession>A0ABU8I7X6</accession>
<comment type="caution">
    <text evidence="3">The sequence shown here is derived from an EMBL/GenBank/DDBJ whole genome shotgun (WGS) entry which is preliminary data.</text>
</comment>
<evidence type="ECO:0000313" key="3">
    <source>
        <dbReference type="EMBL" id="MEI5985541.1"/>
    </source>
</evidence>
<keyword evidence="4" id="KW-1185">Reference proteome</keyword>
<name>A0ABU8I7X6_9SPHI</name>